<dbReference type="PANTHER" id="PTHR24324:SF9">
    <property type="entry name" value="HOMEOBOX DOMAIN-CONTAINING PROTEIN"/>
    <property type="match status" value="1"/>
</dbReference>
<evidence type="ECO:0000256" key="3">
    <source>
        <dbReference type="ARBA" id="ARBA00023242"/>
    </source>
</evidence>
<dbReference type="InterPro" id="IPR001356">
    <property type="entry name" value="HD"/>
</dbReference>
<feature type="compositionally biased region" description="Polar residues" evidence="6">
    <location>
        <begin position="205"/>
        <end position="218"/>
    </location>
</feature>
<keyword evidence="2 4" id="KW-0371">Homeobox</keyword>
<feature type="compositionally biased region" description="Low complexity" evidence="6">
    <location>
        <begin position="306"/>
        <end position="322"/>
    </location>
</feature>
<dbReference type="GO" id="GO:0030154">
    <property type="term" value="P:cell differentiation"/>
    <property type="evidence" value="ECO:0007669"/>
    <property type="project" value="TreeGrafter"/>
</dbReference>
<feature type="region of interest" description="Disordered" evidence="6">
    <location>
        <begin position="204"/>
        <end position="242"/>
    </location>
</feature>
<name>A0A8H7F824_AGABI</name>
<accession>A0A8H7F824</accession>
<comment type="caution">
    <text evidence="8">The sequence shown here is derived from an EMBL/GenBank/DDBJ whole genome shotgun (WGS) entry which is preliminary data.</text>
</comment>
<feature type="compositionally biased region" description="Polar residues" evidence="6">
    <location>
        <begin position="1"/>
        <end position="11"/>
    </location>
</feature>
<reference evidence="8 9" key="1">
    <citation type="journal article" name="Sci. Rep.">
        <title>Telomere-to-telomere assembled and centromere annotated genomes of the two main subspecies of the button mushroom Agaricus bisporus reveal especially polymorphic chromosome ends.</title>
        <authorList>
            <person name="Sonnenberg A.S.M."/>
            <person name="Sedaghat-Telgerd N."/>
            <person name="Lavrijssen B."/>
            <person name="Ohm R.A."/>
            <person name="Hendrickx P.M."/>
            <person name="Scholtmeijer K."/>
            <person name="Baars J.J.P."/>
            <person name="van Peer A."/>
        </authorList>
    </citation>
    <scope>NUCLEOTIDE SEQUENCE [LARGE SCALE GENOMIC DNA]</scope>
    <source>
        <strain evidence="8 9">H119_p4</strain>
    </source>
</reference>
<feature type="compositionally biased region" description="Polar residues" evidence="6">
    <location>
        <begin position="106"/>
        <end position="127"/>
    </location>
</feature>
<comment type="subcellular location">
    <subcellularLocation>
        <location evidence="4 5">Nucleus</location>
    </subcellularLocation>
</comment>
<dbReference type="GO" id="GO:0000978">
    <property type="term" value="F:RNA polymerase II cis-regulatory region sequence-specific DNA binding"/>
    <property type="evidence" value="ECO:0007669"/>
    <property type="project" value="TreeGrafter"/>
</dbReference>
<feature type="compositionally biased region" description="Basic and acidic residues" evidence="6">
    <location>
        <begin position="352"/>
        <end position="362"/>
    </location>
</feature>
<feature type="domain" description="Homeobox" evidence="7">
    <location>
        <begin position="232"/>
        <end position="292"/>
    </location>
</feature>
<evidence type="ECO:0000256" key="2">
    <source>
        <dbReference type="ARBA" id="ARBA00023155"/>
    </source>
</evidence>
<dbReference type="InterPro" id="IPR009057">
    <property type="entry name" value="Homeodomain-like_sf"/>
</dbReference>
<gene>
    <name evidence="8" type="ORF">Agabi119p4_1725</name>
</gene>
<keyword evidence="1 4" id="KW-0238">DNA-binding</keyword>
<evidence type="ECO:0000256" key="5">
    <source>
        <dbReference type="RuleBase" id="RU000682"/>
    </source>
</evidence>
<evidence type="ECO:0000256" key="1">
    <source>
        <dbReference type="ARBA" id="ARBA00023125"/>
    </source>
</evidence>
<protein>
    <submittedName>
        <fullName evidence="8">Transcriptional regulator family: Homeodomain</fullName>
    </submittedName>
</protein>
<dbReference type="PROSITE" id="PS50071">
    <property type="entry name" value="HOMEOBOX_2"/>
    <property type="match status" value="1"/>
</dbReference>
<evidence type="ECO:0000256" key="4">
    <source>
        <dbReference type="PROSITE-ProRule" id="PRU00108"/>
    </source>
</evidence>
<dbReference type="OMA" id="DSANVPM"/>
<dbReference type="PROSITE" id="PS00027">
    <property type="entry name" value="HOMEOBOX_1"/>
    <property type="match status" value="1"/>
</dbReference>
<evidence type="ECO:0000256" key="6">
    <source>
        <dbReference type="SAM" id="MobiDB-lite"/>
    </source>
</evidence>
<feature type="compositionally biased region" description="Polar residues" evidence="6">
    <location>
        <begin position="55"/>
        <end position="66"/>
    </location>
</feature>
<evidence type="ECO:0000313" key="9">
    <source>
        <dbReference type="Proteomes" id="UP000629468"/>
    </source>
</evidence>
<feature type="compositionally biased region" description="Polar residues" evidence="6">
    <location>
        <begin position="326"/>
        <end position="340"/>
    </location>
</feature>
<feature type="DNA-binding region" description="Homeobox" evidence="4">
    <location>
        <begin position="234"/>
        <end position="293"/>
    </location>
</feature>
<organism evidence="8 9">
    <name type="scientific">Agaricus bisporus var. burnettii</name>
    <dbReference type="NCBI Taxonomy" id="192524"/>
    <lineage>
        <taxon>Eukaryota</taxon>
        <taxon>Fungi</taxon>
        <taxon>Dikarya</taxon>
        <taxon>Basidiomycota</taxon>
        <taxon>Agaricomycotina</taxon>
        <taxon>Agaricomycetes</taxon>
        <taxon>Agaricomycetidae</taxon>
        <taxon>Agaricales</taxon>
        <taxon>Agaricineae</taxon>
        <taxon>Agaricaceae</taxon>
        <taxon>Agaricus</taxon>
    </lineage>
</organism>
<dbReference type="Pfam" id="PF00046">
    <property type="entry name" value="Homeodomain"/>
    <property type="match status" value="1"/>
</dbReference>
<evidence type="ECO:0000313" key="8">
    <source>
        <dbReference type="EMBL" id="KAF7782349.1"/>
    </source>
</evidence>
<dbReference type="Gene3D" id="1.10.10.60">
    <property type="entry name" value="Homeodomain-like"/>
    <property type="match status" value="1"/>
</dbReference>
<dbReference type="InterPro" id="IPR017970">
    <property type="entry name" value="Homeobox_CS"/>
</dbReference>
<feature type="region of interest" description="Disordered" evidence="6">
    <location>
        <begin position="1"/>
        <end position="69"/>
    </location>
</feature>
<dbReference type="PANTHER" id="PTHR24324">
    <property type="entry name" value="HOMEOBOX PROTEIN HHEX"/>
    <property type="match status" value="1"/>
</dbReference>
<keyword evidence="3 4" id="KW-0539">Nucleus</keyword>
<dbReference type="GO" id="GO:0005634">
    <property type="term" value="C:nucleus"/>
    <property type="evidence" value="ECO:0007669"/>
    <property type="project" value="UniProtKB-SubCell"/>
</dbReference>
<proteinExistence type="predicted"/>
<evidence type="ECO:0000259" key="7">
    <source>
        <dbReference type="PROSITE" id="PS50071"/>
    </source>
</evidence>
<dbReference type="SMART" id="SM00389">
    <property type="entry name" value="HOX"/>
    <property type="match status" value="1"/>
</dbReference>
<dbReference type="CDD" id="cd00086">
    <property type="entry name" value="homeodomain"/>
    <property type="match status" value="1"/>
</dbReference>
<feature type="region of interest" description="Disordered" evidence="6">
    <location>
        <begin position="82"/>
        <end position="151"/>
    </location>
</feature>
<dbReference type="SUPFAM" id="SSF46689">
    <property type="entry name" value="Homeodomain-like"/>
    <property type="match status" value="1"/>
</dbReference>
<feature type="compositionally biased region" description="Polar residues" evidence="6">
    <location>
        <begin position="287"/>
        <end position="305"/>
    </location>
</feature>
<dbReference type="Proteomes" id="UP000629468">
    <property type="component" value="Unassembled WGS sequence"/>
</dbReference>
<dbReference type="GO" id="GO:0000981">
    <property type="term" value="F:DNA-binding transcription factor activity, RNA polymerase II-specific"/>
    <property type="evidence" value="ECO:0007669"/>
    <property type="project" value="InterPro"/>
</dbReference>
<dbReference type="InterPro" id="IPR051000">
    <property type="entry name" value="Homeobox_DNA-bind_prot"/>
</dbReference>
<dbReference type="AlphaFoldDB" id="A0A8H7F824"/>
<dbReference type="EMBL" id="JABXXO010000003">
    <property type="protein sequence ID" value="KAF7782349.1"/>
    <property type="molecule type" value="Genomic_DNA"/>
</dbReference>
<feature type="region of interest" description="Disordered" evidence="6">
    <location>
        <begin position="287"/>
        <end position="368"/>
    </location>
</feature>
<sequence length="368" mass="40614">MSASSKDQYYTGNVGKSRRGSPGETSSVFFQGQGGRTVLPPISSAFPTSRFPVPSTYTTPYTQPRSSPARFMLNQSAFYQWGTGNNSPPLPEPSFPSYEGHDRYNPQPSYTAYPSARASSPIPQNPTDSRRLPPLTTSAAGSERWQHGSYPISNNYQTTGIRSPTASYPSAYAPYSANSAYTYLPQSADQLEMSTGLFDLEPHVRSSSPYRSQLDTNFSPPPISPTSATEEPTIKKKRKRADANQLKVLNEVYARTAFPSTEERNALAKQLDMSPRSVQIWFQNKRQSMRQTNRQSTNPSNLPQQSFAAASTAGASHSSSRALNPVNPQAAESSYIASTQDHVRAHHSSSPHRRDEVLDPRKWSSRGF</sequence>